<protein>
    <recommendedName>
        <fullName evidence="2">M23ase beta-sheet core domain-containing protein</fullName>
    </recommendedName>
</protein>
<organism evidence="3 4">
    <name type="scientific">Desulfoferula mesophila</name>
    <dbReference type="NCBI Taxonomy" id="3058419"/>
    <lineage>
        <taxon>Bacteria</taxon>
        <taxon>Pseudomonadati</taxon>
        <taxon>Thermodesulfobacteriota</taxon>
        <taxon>Desulfarculia</taxon>
        <taxon>Desulfarculales</taxon>
        <taxon>Desulfarculaceae</taxon>
        <taxon>Desulfoferula</taxon>
    </lineage>
</organism>
<evidence type="ECO:0000256" key="1">
    <source>
        <dbReference type="SAM" id="SignalP"/>
    </source>
</evidence>
<evidence type="ECO:0000313" key="4">
    <source>
        <dbReference type="Proteomes" id="UP001366166"/>
    </source>
</evidence>
<feature type="chain" id="PRO_5043560709" description="M23ase beta-sheet core domain-containing protein" evidence="1">
    <location>
        <begin position="23"/>
        <end position="289"/>
    </location>
</feature>
<dbReference type="GO" id="GO:0004222">
    <property type="term" value="F:metalloendopeptidase activity"/>
    <property type="evidence" value="ECO:0007669"/>
    <property type="project" value="TreeGrafter"/>
</dbReference>
<dbReference type="EMBL" id="AP028679">
    <property type="protein sequence ID" value="BEQ15388.1"/>
    <property type="molecule type" value="Genomic_DNA"/>
</dbReference>
<dbReference type="PANTHER" id="PTHR21666">
    <property type="entry name" value="PEPTIDASE-RELATED"/>
    <property type="match status" value="1"/>
</dbReference>
<dbReference type="InterPro" id="IPR016047">
    <property type="entry name" value="M23ase_b-sheet_dom"/>
</dbReference>
<dbReference type="CDD" id="cd12797">
    <property type="entry name" value="M23_peptidase"/>
    <property type="match status" value="1"/>
</dbReference>
<dbReference type="SUPFAM" id="SSF51261">
    <property type="entry name" value="Duplicated hybrid motif"/>
    <property type="match status" value="1"/>
</dbReference>
<dbReference type="InterPro" id="IPR011055">
    <property type="entry name" value="Dup_hybrid_motif"/>
</dbReference>
<dbReference type="AlphaFoldDB" id="A0AAU9F093"/>
<name>A0AAU9F093_9BACT</name>
<dbReference type="Proteomes" id="UP001366166">
    <property type="component" value="Chromosome"/>
</dbReference>
<sequence>MRRLRPILLCVLLLLSAAPVWAASLQVEPAKLALGQPALVRLCLEGTPAQVRAELNGRETALAKGTDGCWYGAVAPDLQDKTGAAVVRAKVDGKQVAAAKIKLYLRDRGARRIKVNSKYTRLSPETLKRYRREREQMLAVFGSFTPQPLWRSAFMMPLDSQVVSLFGRRSFVNGKEKSPHGGIDLRGADGTPVPAAADGTVALVIDAYFSGNTVLIDHGQGLITRYLHLSQALVKTGQKVKKGQVIGKVGSTGRVTGPHLDFGVKLAGARVDPQDWVALSQVLAQRLGE</sequence>
<keyword evidence="4" id="KW-1185">Reference proteome</keyword>
<feature type="domain" description="M23ase beta-sheet core" evidence="2">
    <location>
        <begin position="179"/>
        <end position="273"/>
    </location>
</feature>
<accession>A0AAU9F093</accession>
<dbReference type="InterPro" id="IPR050570">
    <property type="entry name" value="Cell_wall_metabolism_enzyme"/>
</dbReference>
<dbReference type="PANTHER" id="PTHR21666:SF270">
    <property type="entry name" value="MUREIN HYDROLASE ACTIVATOR ENVC"/>
    <property type="match status" value="1"/>
</dbReference>
<dbReference type="KEGG" id="dmp:FAK_24540"/>
<dbReference type="Pfam" id="PF01551">
    <property type="entry name" value="Peptidase_M23"/>
    <property type="match status" value="1"/>
</dbReference>
<reference evidence="4" key="1">
    <citation type="journal article" date="2023" name="Arch. Microbiol.">
        <title>Desulfoferula mesophilus gen. nov. sp. nov., a mesophilic sulfate-reducing bacterium isolated from a brackish lake sediment.</title>
        <authorList>
            <person name="Watanabe T."/>
            <person name="Yabe T."/>
            <person name="Tsuji J.M."/>
            <person name="Fukui M."/>
        </authorList>
    </citation>
    <scope>NUCLEOTIDE SEQUENCE [LARGE SCALE GENOMIC DNA]</scope>
    <source>
        <strain evidence="4">12FAK</strain>
    </source>
</reference>
<proteinExistence type="predicted"/>
<feature type="signal peptide" evidence="1">
    <location>
        <begin position="1"/>
        <end position="22"/>
    </location>
</feature>
<evidence type="ECO:0000259" key="2">
    <source>
        <dbReference type="Pfam" id="PF01551"/>
    </source>
</evidence>
<gene>
    <name evidence="3" type="ORF">FAK_24540</name>
</gene>
<evidence type="ECO:0000313" key="3">
    <source>
        <dbReference type="EMBL" id="BEQ15388.1"/>
    </source>
</evidence>
<dbReference type="RefSeq" id="WP_338599721.1">
    <property type="nucleotide sequence ID" value="NZ_AP028679.1"/>
</dbReference>
<dbReference type="Gene3D" id="2.70.70.10">
    <property type="entry name" value="Glucose Permease (Domain IIA)"/>
    <property type="match status" value="1"/>
</dbReference>
<keyword evidence="1" id="KW-0732">Signal</keyword>